<dbReference type="PANTHER" id="PTHR23270:SF10">
    <property type="entry name" value="PROTEIN RRP5 HOMOLOG"/>
    <property type="match status" value="1"/>
</dbReference>
<keyword evidence="1" id="KW-0698">rRNA processing</keyword>
<dbReference type="InterPro" id="IPR003107">
    <property type="entry name" value="HAT"/>
</dbReference>
<dbReference type="AlphaFoldDB" id="A0A5M9JH02"/>
<evidence type="ECO:0000256" key="1">
    <source>
        <dbReference type="ARBA" id="ARBA00022552"/>
    </source>
</evidence>
<sequence>MMPKKFTRGWLKADELFQILTKKFSQSPTVWVNYAHFLFNTLGSPDRGRALLPRATQSLPPHTHLPLTLKFAALEFRSEHGSPERGRTIFEGVLAKWNKRLDIWGQLLDLEIKAGDKSIVRGVFERVARIKGLKPKGAKGWFKRWSEWEKVNGDKKSQEKVAAIAAEWVRSRSEKQDDEE</sequence>
<evidence type="ECO:0000256" key="2">
    <source>
        <dbReference type="ARBA" id="ARBA00022737"/>
    </source>
</evidence>
<accession>A0A5M9JH02</accession>
<dbReference type="SUPFAM" id="SSF48452">
    <property type="entry name" value="TPR-like"/>
    <property type="match status" value="1"/>
</dbReference>
<dbReference type="InterPro" id="IPR011990">
    <property type="entry name" value="TPR-like_helical_dom_sf"/>
</dbReference>
<organism evidence="3 4">
    <name type="scientific">Monilinia fructicola</name>
    <name type="common">Brown rot fungus</name>
    <name type="synonym">Ciboria fructicola</name>
    <dbReference type="NCBI Taxonomy" id="38448"/>
    <lineage>
        <taxon>Eukaryota</taxon>
        <taxon>Fungi</taxon>
        <taxon>Dikarya</taxon>
        <taxon>Ascomycota</taxon>
        <taxon>Pezizomycotina</taxon>
        <taxon>Leotiomycetes</taxon>
        <taxon>Helotiales</taxon>
        <taxon>Sclerotiniaceae</taxon>
        <taxon>Monilinia</taxon>
    </lineage>
</organism>
<dbReference type="InterPro" id="IPR045209">
    <property type="entry name" value="Rrp5"/>
</dbReference>
<keyword evidence="4" id="KW-1185">Reference proteome</keyword>
<comment type="caution">
    <text evidence="3">The sequence shown here is derived from an EMBL/GenBank/DDBJ whole genome shotgun (WGS) entry which is preliminary data.</text>
</comment>
<evidence type="ECO:0000313" key="3">
    <source>
        <dbReference type="EMBL" id="KAA8567940.1"/>
    </source>
</evidence>
<dbReference type="Gene3D" id="1.25.40.10">
    <property type="entry name" value="Tetratricopeptide repeat domain"/>
    <property type="match status" value="1"/>
</dbReference>
<name>A0A5M9JH02_MONFR</name>
<gene>
    <name evidence="3" type="ORF">EYC84_008377</name>
</gene>
<dbReference type="GO" id="GO:0032040">
    <property type="term" value="C:small-subunit processome"/>
    <property type="evidence" value="ECO:0007669"/>
    <property type="project" value="TreeGrafter"/>
</dbReference>
<dbReference type="SMART" id="SM00386">
    <property type="entry name" value="HAT"/>
    <property type="match status" value="3"/>
</dbReference>
<dbReference type="EMBL" id="VICG01000010">
    <property type="protein sequence ID" value="KAA8567940.1"/>
    <property type="molecule type" value="Genomic_DNA"/>
</dbReference>
<dbReference type="VEuPathDB" id="FungiDB:MFRU_010g00150"/>
<dbReference type="GO" id="GO:0006364">
    <property type="term" value="P:rRNA processing"/>
    <property type="evidence" value="ECO:0007669"/>
    <property type="project" value="UniProtKB-KW"/>
</dbReference>
<protein>
    <recommendedName>
        <fullName evidence="5">Suppressor of forked domain-containing protein</fullName>
    </recommendedName>
</protein>
<dbReference type="GO" id="GO:0003723">
    <property type="term" value="F:RNA binding"/>
    <property type="evidence" value="ECO:0007669"/>
    <property type="project" value="TreeGrafter"/>
</dbReference>
<keyword evidence="2" id="KW-0677">Repeat</keyword>
<evidence type="ECO:0000313" key="4">
    <source>
        <dbReference type="Proteomes" id="UP000322873"/>
    </source>
</evidence>
<dbReference type="PANTHER" id="PTHR23270">
    <property type="entry name" value="PROGRAMMED CELL DEATH PROTEIN 11 PRE-RRNA PROCESSING PROTEIN RRP5"/>
    <property type="match status" value="1"/>
</dbReference>
<proteinExistence type="predicted"/>
<evidence type="ECO:0008006" key="5">
    <source>
        <dbReference type="Google" id="ProtNLM"/>
    </source>
</evidence>
<reference evidence="3 4" key="1">
    <citation type="submission" date="2019-06" db="EMBL/GenBank/DDBJ databases">
        <title>Genome Sequence of the Brown Rot Fungal Pathogen Monilinia fructicola.</title>
        <authorList>
            <person name="De Miccolis Angelini R.M."/>
            <person name="Landi L."/>
            <person name="Abate D."/>
            <person name="Pollastro S."/>
            <person name="Romanazzi G."/>
            <person name="Faretra F."/>
        </authorList>
    </citation>
    <scope>NUCLEOTIDE SEQUENCE [LARGE SCALE GENOMIC DNA]</scope>
    <source>
        <strain evidence="3 4">Mfrc123</strain>
    </source>
</reference>
<dbReference type="Proteomes" id="UP000322873">
    <property type="component" value="Unassembled WGS sequence"/>
</dbReference>